<dbReference type="PANTHER" id="PTHR44040">
    <property type="entry name" value="RETINOBLASTOMA-BINDING PROTEIN 5"/>
    <property type="match status" value="1"/>
</dbReference>
<feature type="compositionally biased region" description="Gly residues" evidence="6">
    <location>
        <begin position="473"/>
        <end position="491"/>
    </location>
</feature>
<dbReference type="AlphaFoldDB" id="A0A7S3QKX2"/>
<feature type="repeat" description="WD" evidence="5">
    <location>
        <begin position="30"/>
        <end position="61"/>
    </location>
</feature>
<evidence type="ECO:0000256" key="4">
    <source>
        <dbReference type="ARBA" id="ARBA00023242"/>
    </source>
</evidence>
<name>A0A7S3QKX2_DUNTE</name>
<dbReference type="Pfam" id="PF00400">
    <property type="entry name" value="WD40"/>
    <property type="match status" value="2"/>
</dbReference>
<evidence type="ECO:0000256" key="1">
    <source>
        <dbReference type="ARBA" id="ARBA00004123"/>
    </source>
</evidence>
<dbReference type="PROSITE" id="PS00678">
    <property type="entry name" value="WD_REPEATS_1"/>
    <property type="match status" value="1"/>
</dbReference>
<dbReference type="SUPFAM" id="SSF50978">
    <property type="entry name" value="WD40 repeat-like"/>
    <property type="match status" value="1"/>
</dbReference>
<accession>A0A7S3QKX2</accession>
<dbReference type="GO" id="GO:0048188">
    <property type="term" value="C:Set1C/COMPASS complex"/>
    <property type="evidence" value="ECO:0007669"/>
    <property type="project" value="InterPro"/>
</dbReference>
<feature type="region of interest" description="Disordered" evidence="6">
    <location>
        <begin position="539"/>
        <end position="577"/>
    </location>
</feature>
<evidence type="ECO:0008006" key="8">
    <source>
        <dbReference type="Google" id="ProtNLM"/>
    </source>
</evidence>
<dbReference type="PROSITE" id="PS50082">
    <property type="entry name" value="WD_REPEATS_2"/>
    <property type="match status" value="2"/>
</dbReference>
<dbReference type="PANTHER" id="PTHR44040:SF1">
    <property type="entry name" value="RETINOBLASTOMA-BINDING PROTEIN 5"/>
    <property type="match status" value="1"/>
</dbReference>
<evidence type="ECO:0000256" key="5">
    <source>
        <dbReference type="PROSITE-ProRule" id="PRU00221"/>
    </source>
</evidence>
<dbReference type="InterPro" id="IPR001680">
    <property type="entry name" value="WD40_rpt"/>
</dbReference>
<dbReference type="InterPro" id="IPR015943">
    <property type="entry name" value="WD40/YVTN_repeat-like_dom_sf"/>
</dbReference>
<feature type="repeat" description="WD" evidence="5">
    <location>
        <begin position="62"/>
        <end position="103"/>
    </location>
</feature>
<evidence type="ECO:0000256" key="2">
    <source>
        <dbReference type="ARBA" id="ARBA00022574"/>
    </source>
</evidence>
<dbReference type="InterPro" id="IPR019775">
    <property type="entry name" value="WD40_repeat_CS"/>
</dbReference>
<dbReference type="EMBL" id="HBIP01001619">
    <property type="protein sequence ID" value="CAE0485643.1"/>
    <property type="molecule type" value="Transcribed_RNA"/>
</dbReference>
<dbReference type="SMART" id="SM00320">
    <property type="entry name" value="WD40"/>
    <property type="match status" value="4"/>
</dbReference>
<dbReference type="Gene3D" id="2.130.10.10">
    <property type="entry name" value="YVTN repeat-like/Quinoprotein amine dehydrogenase"/>
    <property type="match status" value="2"/>
</dbReference>
<dbReference type="PROSITE" id="PS50294">
    <property type="entry name" value="WD_REPEATS_REGION"/>
    <property type="match status" value="1"/>
</dbReference>
<evidence type="ECO:0000313" key="7">
    <source>
        <dbReference type="EMBL" id="CAE0485643.1"/>
    </source>
</evidence>
<protein>
    <recommendedName>
        <fullName evidence="8">Anaphase-promoting complex subunit 4 WD40 domain-containing protein</fullName>
    </recommendedName>
</protein>
<organism evidence="7">
    <name type="scientific">Dunaliella tertiolecta</name>
    <name type="common">Green alga</name>
    <dbReference type="NCBI Taxonomy" id="3047"/>
    <lineage>
        <taxon>Eukaryota</taxon>
        <taxon>Viridiplantae</taxon>
        <taxon>Chlorophyta</taxon>
        <taxon>core chlorophytes</taxon>
        <taxon>Chlorophyceae</taxon>
        <taxon>CS clade</taxon>
        <taxon>Chlamydomonadales</taxon>
        <taxon>Dunaliellaceae</taxon>
        <taxon>Dunaliella</taxon>
    </lineage>
</organism>
<keyword evidence="2 5" id="KW-0853">WD repeat</keyword>
<feature type="compositionally biased region" description="Basic and acidic residues" evidence="6">
    <location>
        <begin position="562"/>
        <end position="577"/>
    </location>
</feature>
<reference evidence="7" key="1">
    <citation type="submission" date="2021-01" db="EMBL/GenBank/DDBJ databases">
        <authorList>
            <person name="Corre E."/>
            <person name="Pelletier E."/>
            <person name="Niang G."/>
            <person name="Scheremetjew M."/>
            <person name="Finn R."/>
            <person name="Kale V."/>
            <person name="Holt S."/>
            <person name="Cochrane G."/>
            <person name="Meng A."/>
            <person name="Brown T."/>
            <person name="Cohen L."/>
        </authorList>
    </citation>
    <scope>NUCLEOTIDE SEQUENCE</scope>
    <source>
        <strain evidence="7">CCMP1320</strain>
    </source>
</reference>
<keyword evidence="4" id="KW-0539">Nucleus</keyword>
<evidence type="ECO:0000256" key="6">
    <source>
        <dbReference type="SAM" id="MobiDB-lite"/>
    </source>
</evidence>
<dbReference type="InterPro" id="IPR037850">
    <property type="entry name" value="RBBP5/Swd1"/>
</dbReference>
<comment type="subcellular location">
    <subcellularLocation>
        <location evidence="1">Nucleus</location>
    </subcellularLocation>
</comment>
<keyword evidence="3" id="KW-0677">Repeat</keyword>
<sequence length="577" mass="62136">MNRRLLDPFQSVQLPEIIEEYLEQGAASCMAFNRRGTLLAVGTYEGQVVLWDFDTRGVARTLSRHTKQVTGLSWSRNGRYLASGSADQSLILWDVLNGTQALEVQLPVPITHVSLSARPPYKCVVSFAGGHPPVITDLESSQEQVLPVLADTEATKQGKPGESSSTTIVAIFSKDSSMVFVGQMRGLISVVDASSLRFLDIVKGSNMARYLGLSLNPKGTLLLANCHDRVLRLFEVHAPQQGPHSLSLEEANQALENMNIKTAKPGSLLWGPSSVNGTGVPLLLPVREFQNAVEKMLWAGAVFTSDSEHVVALASSKTQHHLYIWNRVNGKMERILEGPKEGALALAWHPLRTCLLSITAMGRIYIWARHYAENWSAFAPDFKELDENVEYVEREDEFDWQTKGASGHHENMVAQEQAAAAAREGKSGSGPLVEEIDVVTLDQDHTRVFSSDEDDELEDQLHYLPAEVEPEEGAGGPADGDGAAAGPGPGAEGVPLGGVARVDGEGDEVMDGGGAAEVAEAEALDLQAAMLASRAHALELGGGPAGDDADMPMQPQGDGVAEESHQAKKRREMEGTV</sequence>
<evidence type="ECO:0000256" key="3">
    <source>
        <dbReference type="ARBA" id="ARBA00022737"/>
    </source>
</evidence>
<feature type="region of interest" description="Disordered" evidence="6">
    <location>
        <begin position="469"/>
        <end position="511"/>
    </location>
</feature>
<proteinExistence type="predicted"/>
<dbReference type="InterPro" id="IPR036322">
    <property type="entry name" value="WD40_repeat_dom_sf"/>
</dbReference>
<gene>
    <name evidence="7" type="ORF">DTER00134_LOCUS682</name>
</gene>